<reference evidence="2 3" key="1">
    <citation type="submission" date="2024-03" db="EMBL/GenBank/DDBJ databases">
        <title>Complete genome sequence of the green alga Chloropicon roscoffensis RCC1871.</title>
        <authorList>
            <person name="Lemieux C."/>
            <person name="Pombert J.-F."/>
            <person name="Otis C."/>
            <person name="Turmel M."/>
        </authorList>
    </citation>
    <scope>NUCLEOTIDE SEQUENCE [LARGE SCALE GENOMIC DNA]</scope>
    <source>
        <strain evidence="2 3">RCC1871</strain>
    </source>
</reference>
<feature type="compositionally biased region" description="Basic and acidic residues" evidence="1">
    <location>
        <begin position="301"/>
        <end position="317"/>
    </location>
</feature>
<organism evidence="2 3">
    <name type="scientific">Chloropicon roscoffensis</name>
    <dbReference type="NCBI Taxonomy" id="1461544"/>
    <lineage>
        <taxon>Eukaryota</taxon>
        <taxon>Viridiplantae</taxon>
        <taxon>Chlorophyta</taxon>
        <taxon>Chloropicophyceae</taxon>
        <taxon>Chloropicales</taxon>
        <taxon>Chloropicaceae</taxon>
        <taxon>Chloropicon</taxon>
    </lineage>
</organism>
<dbReference type="AlphaFoldDB" id="A0AAX4P3I0"/>
<sequence>MIDDELTKAVNALAKQLRGIDASIRQESKVIDAMKAEIKASRLGNAEAETEIDVMIDRIAALRVKKIKEVAAEKRGVLNKKNLARERTERARRTAASIRADVMASLSAFLEGTKEHQANLNACRIEAEIDHFKTTKASYQSEYAKLGDETKSALEKAASAKERRRKNSLQLEHLGEYISWLSQAKNKLREDQRDLDAQINRRRLEQYEDADESLVAADILSLQHQRQILQDRVDVLVTEFMHEQQEVATLRKALDRTVSQRFQQAPRAVQKKQGNPKARCPRAAFVTASHLLGARGRRQSGSREDCAREPSISRERPAAQSRSMRQKSRNGEANGASEAPTYVDVFGGKKFSYNAA</sequence>
<name>A0AAX4P3I0_9CHLO</name>
<gene>
    <name evidence="2" type="ORF">HKI87_03g21220</name>
</gene>
<evidence type="ECO:0000313" key="2">
    <source>
        <dbReference type="EMBL" id="WZN60588.1"/>
    </source>
</evidence>
<evidence type="ECO:0000256" key="1">
    <source>
        <dbReference type="SAM" id="MobiDB-lite"/>
    </source>
</evidence>
<protein>
    <submittedName>
        <fullName evidence="2">Uncharacterized protein</fullName>
    </submittedName>
</protein>
<dbReference type="EMBL" id="CP151503">
    <property type="protein sequence ID" value="WZN60588.1"/>
    <property type="molecule type" value="Genomic_DNA"/>
</dbReference>
<feature type="region of interest" description="Disordered" evidence="1">
    <location>
        <begin position="291"/>
        <end position="341"/>
    </location>
</feature>
<accession>A0AAX4P3I0</accession>
<proteinExistence type="predicted"/>
<feature type="region of interest" description="Disordered" evidence="1">
    <location>
        <begin position="262"/>
        <end position="281"/>
    </location>
</feature>
<evidence type="ECO:0000313" key="3">
    <source>
        <dbReference type="Proteomes" id="UP001472866"/>
    </source>
</evidence>
<dbReference type="Proteomes" id="UP001472866">
    <property type="component" value="Chromosome 03"/>
</dbReference>
<keyword evidence="3" id="KW-1185">Reference proteome</keyword>